<evidence type="ECO:0000313" key="1">
    <source>
        <dbReference type="EMBL" id="MBO0438924.1"/>
    </source>
</evidence>
<dbReference type="EMBL" id="JAFLWD010000003">
    <property type="protein sequence ID" value="MBO0438924.1"/>
    <property type="molecule type" value="Genomic_DNA"/>
</dbReference>
<accession>A0ABS3GWS0</accession>
<dbReference type="Proteomes" id="UP000664632">
    <property type="component" value="Unassembled WGS sequence"/>
</dbReference>
<organism evidence="1 2">
    <name type="scientific">Candidatus Enterococcus ikei</name>
    <dbReference type="NCBI Taxonomy" id="2815326"/>
    <lineage>
        <taxon>Bacteria</taxon>
        <taxon>Bacillati</taxon>
        <taxon>Bacillota</taxon>
        <taxon>Bacilli</taxon>
        <taxon>Lactobacillales</taxon>
        <taxon>Enterococcaceae</taxon>
        <taxon>Enterococcus</taxon>
    </lineage>
</organism>
<keyword evidence="2" id="KW-1185">Reference proteome</keyword>
<reference evidence="1 2" key="1">
    <citation type="submission" date="2021-03" db="EMBL/GenBank/DDBJ databases">
        <title>Enterococcal diversity collection.</title>
        <authorList>
            <person name="Gilmore M.S."/>
            <person name="Schwartzman J."/>
            <person name="Van Tyne D."/>
            <person name="Martin M."/>
            <person name="Earl A.M."/>
            <person name="Manson A.L."/>
            <person name="Straub T."/>
            <person name="Salamzade R."/>
            <person name="Saavedra J."/>
            <person name="Lebreton F."/>
            <person name="Prichula J."/>
            <person name="Schaufler K."/>
            <person name="Gaca A."/>
            <person name="Sgardioli B."/>
            <person name="Wagenaar J."/>
            <person name="Strong T."/>
        </authorList>
    </citation>
    <scope>NUCLEOTIDE SEQUENCE [LARGE SCALE GENOMIC DNA]</scope>
    <source>
        <strain evidence="1 2">DIV0869a</strain>
    </source>
</reference>
<dbReference type="RefSeq" id="WP_207111037.1">
    <property type="nucleotide sequence ID" value="NZ_JAFLWD010000003.1"/>
</dbReference>
<gene>
    <name evidence="1" type="ORF">JZO69_00930</name>
</gene>
<comment type="caution">
    <text evidence="1">The sequence shown here is derived from an EMBL/GenBank/DDBJ whole genome shotgun (WGS) entry which is preliminary data.</text>
</comment>
<evidence type="ECO:0000313" key="2">
    <source>
        <dbReference type="Proteomes" id="UP000664632"/>
    </source>
</evidence>
<proteinExistence type="predicted"/>
<protein>
    <submittedName>
        <fullName evidence="1">Uncharacterized protein</fullName>
    </submittedName>
</protein>
<name>A0ABS3GWS0_9ENTE</name>
<sequence>MNQSETDLNEAEKELYGIYDKLFTAKPTSYCLEASTLYTILLRRYRKEEIHAIAEILAALAKAPSFLDLEQT</sequence>